<comment type="caution">
    <text evidence="2">The sequence shown here is derived from an EMBL/GenBank/DDBJ whole genome shotgun (WGS) entry which is preliminary data.</text>
</comment>
<sequence length="235" mass="24998">MSLPGEDPGAPAVVERVVGETGGELVLRRTQAHWEVFSNGVFLMDTRDGASEREMVRAALGGLPGGHRGARVLIGGLGVGFSAREALDDPRVGLVRVVELEPKVVEWHSGPLGEVAGRLPEEHRCDLVRADLADWLEEAARSAAAGGERYDAVCLDTDNGPDWTVREENGRLYGARALDLLASVTAPGGAVAFWSAMRSPAFEDLLRGRFGGVRTVEVPARAGGPDLVYLVRVPA</sequence>
<reference evidence="2" key="1">
    <citation type="submission" date="2023-01" db="EMBL/GenBank/DDBJ databases">
        <title>Draft genome sequence of Nocardiopsis sp. LSu2-4 isolated from halophytes.</title>
        <authorList>
            <person name="Duangmal K."/>
            <person name="Chantavorakit T."/>
        </authorList>
    </citation>
    <scope>NUCLEOTIDE SEQUENCE</scope>
    <source>
        <strain evidence="2">LSu2-4</strain>
    </source>
</reference>
<dbReference type="EMBL" id="JAQFWP010000025">
    <property type="protein sequence ID" value="MDA2805797.1"/>
    <property type="molecule type" value="Genomic_DNA"/>
</dbReference>
<dbReference type="PANTHER" id="PTHR43317:SF3">
    <property type="entry name" value="BLR2883 PROTEIN"/>
    <property type="match status" value="1"/>
</dbReference>
<keyword evidence="3" id="KW-1185">Reference proteome</keyword>
<evidence type="ECO:0000313" key="3">
    <source>
        <dbReference type="Proteomes" id="UP001165685"/>
    </source>
</evidence>
<dbReference type="SUPFAM" id="SSF53335">
    <property type="entry name" value="S-adenosyl-L-methionine-dependent methyltransferases"/>
    <property type="match status" value="1"/>
</dbReference>
<keyword evidence="1" id="KW-0620">Polyamine biosynthesis</keyword>
<name>A0ABT4TNU4_9ACTN</name>
<dbReference type="Gene3D" id="3.40.50.150">
    <property type="entry name" value="Vaccinia Virus protein VP39"/>
    <property type="match status" value="1"/>
</dbReference>
<dbReference type="InterPro" id="IPR029063">
    <property type="entry name" value="SAM-dependent_MTases_sf"/>
</dbReference>
<dbReference type="Proteomes" id="UP001165685">
    <property type="component" value="Unassembled WGS sequence"/>
</dbReference>
<organism evidence="2 3">
    <name type="scientific">Nocardiopsis suaedae</name>
    <dbReference type="NCBI Taxonomy" id="3018444"/>
    <lineage>
        <taxon>Bacteria</taxon>
        <taxon>Bacillati</taxon>
        <taxon>Actinomycetota</taxon>
        <taxon>Actinomycetes</taxon>
        <taxon>Streptosporangiales</taxon>
        <taxon>Nocardiopsidaceae</taxon>
        <taxon>Nocardiopsis</taxon>
    </lineage>
</organism>
<protein>
    <submittedName>
        <fullName evidence="2">Spermidine synthase</fullName>
    </submittedName>
</protein>
<gene>
    <name evidence="2" type="ORF">O4U47_14870</name>
</gene>
<evidence type="ECO:0000313" key="2">
    <source>
        <dbReference type="EMBL" id="MDA2805797.1"/>
    </source>
</evidence>
<dbReference type="RefSeq" id="WP_270678444.1">
    <property type="nucleotide sequence ID" value="NZ_JAQFWP010000025.1"/>
</dbReference>
<proteinExistence type="predicted"/>
<dbReference type="PANTHER" id="PTHR43317">
    <property type="entry name" value="THERMOSPERMINE SYNTHASE ACAULIS5"/>
    <property type="match status" value="1"/>
</dbReference>
<accession>A0ABT4TNU4</accession>
<evidence type="ECO:0000256" key="1">
    <source>
        <dbReference type="ARBA" id="ARBA00023115"/>
    </source>
</evidence>